<dbReference type="Pfam" id="PF12638">
    <property type="entry name" value="Staygreen"/>
    <property type="match status" value="1"/>
</dbReference>
<dbReference type="InterPro" id="IPR024438">
    <property type="entry name" value="Staygreen"/>
</dbReference>
<keyword evidence="4" id="KW-1185">Reference proteome</keyword>
<accession>A0AAV3RBJ0</accession>
<sequence>MQSMASHCAFSPSSFPSHHHSYFYVRNCQLKSPPLSYNATVFQAARLLGSPAKFEASKLKVVFLGEETDMPSTRAGVLPRTYTLSHCDFTANLTLTISTIINRDQLEGWYNKDDVLAEWTNVRGNLFLDVHCYVSGMNPLQELTAELRYHIFSKELPLVLEAVLYGDSVFFNEHQELMDALVRIFFHSRSKKYNRVECWGPVKDAAKGRQEDQIHNLLPSSKDDSLLSKIWTAPKTIFQALVTLLL</sequence>
<dbReference type="PANTHER" id="PTHR31750:SF18">
    <property type="entry name" value="MAGNESIUM DECHELATASE SGRL, CHLOROPLASTIC"/>
    <property type="match status" value="1"/>
</dbReference>
<dbReference type="AlphaFoldDB" id="A0AAV3RBJ0"/>
<evidence type="ECO:0000256" key="1">
    <source>
        <dbReference type="ARBA" id="ARBA00009234"/>
    </source>
</evidence>
<reference evidence="3 4" key="1">
    <citation type="submission" date="2024-01" db="EMBL/GenBank/DDBJ databases">
        <title>The complete chloroplast genome sequence of Lithospermum erythrorhizon: insights into the phylogenetic relationship among Boraginaceae species and the maternal lineages of purple gromwells.</title>
        <authorList>
            <person name="Okada T."/>
            <person name="Watanabe K."/>
        </authorList>
    </citation>
    <scope>NUCLEOTIDE SEQUENCE [LARGE SCALE GENOMIC DNA]</scope>
</reference>
<comment type="caution">
    <text evidence="3">The sequence shown here is derived from an EMBL/GenBank/DDBJ whole genome shotgun (WGS) entry which is preliminary data.</text>
</comment>
<dbReference type="Proteomes" id="UP001454036">
    <property type="component" value="Unassembled WGS sequence"/>
</dbReference>
<comment type="similarity">
    <text evidence="1">Belongs to the staygreen family.</text>
</comment>
<organism evidence="3 4">
    <name type="scientific">Lithospermum erythrorhizon</name>
    <name type="common">Purple gromwell</name>
    <name type="synonym">Lithospermum officinale var. erythrorhizon</name>
    <dbReference type="NCBI Taxonomy" id="34254"/>
    <lineage>
        <taxon>Eukaryota</taxon>
        <taxon>Viridiplantae</taxon>
        <taxon>Streptophyta</taxon>
        <taxon>Embryophyta</taxon>
        <taxon>Tracheophyta</taxon>
        <taxon>Spermatophyta</taxon>
        <taxon>Magnoliopsida</taxon>
        <taxon>eudicotyledons</taxon>
        <taxon>Gunneridae</taxon>
        <taxon>Pentapetalae</taxon>
        <taxon>asterids</taxon>
        <taxon>lamiids</taxon>
        <taxon>Boraginales</taxon>
        <taxon>Boraginaceae</taxon>
        <taxon>Boraginoideae</taxon>
        <taxon>Lithospermeae</taxon>
        <taxon>Lithospermum</taxon>
    </lineage>
</organism>
<evidence type="ECO:0000313" key="3">
    <source>
        <dbReference type="EMBL" id="GAA0173752.1"/>
    </source>
</evidence>
<name>A0AAV3RBJ0_LITER</name>
<dbReference type="EMBL" id="BAABME010026357">
    <property type="protein sequence ID" value="GAA0173752.1"/>
    <property type="molecule type" value="Genomic_DNA"/>
</dbReference>
<dbReference type="PANTHER" id="PTHR31750">
    <property type="entry name" value="PROTEIN STAY-GREEN 1, CHLOROPLASTIC-RELATED"/>
    <property type="match status" value="1"/>
</dbReference>
<gene>
    <name evidence="3" type="ORF">LIER_41581</name>
</gene>
<protein>
    <recommendedName>
        <fullName evidence="2">Staygreen protein domain-containing protein</fullName>
    </recommendedName>
</protein>
<evidence type="ECO:0000313" key="4">
    <source>
        <dbReference type="Proteomes" id="UP001454036"/>
    </source>
</evidence>
<proteinExistence type="inferred from homology"/>
<evidence type="ECO:0000259" key="2">
    <source>
        <dbReference type="Pfam" id="PF12638"/>
    </source>
</evidence>
<feature type="domain" description="Staygreen protein" evidence="2">
    <location>
        <begin position="53"/>
        <end position="205"/>
    </location>
</feature>